<dbReference type="PANTHER" id="PTHR43798:SF33">
    <property type="entry name" value="HYDROLASE, PUTATIVE (AFU_ORTHOLOGUE AFUA_2G14860)-RELATED"/>
    <property type="match status" value="1"/>
</dbReference>
<sequence>MFEGFQELEVDDAGQRTSVLIGGSGPPLLLLHGFPQTRAAWHRVAPLLSGSYTLIIPDLPGYGRSTCPPPDPRHIGQSKRHMAGVLCRLMDHLGHDSFHLAGHDRGGRVAYRLALDHSRRVRSLTLLDIMTTLDTWEAMDWQAALAAYHWPFLAQPAPLPERMIGADPSAYLHHLLARWQGREASLDASAIADYETSIRNPATIEAMAEDYRAGATVDVEIDRASREERAGISCPLLILRGSQYAARPFLQAWRRWAPDAREVCFDCGHFIAEEMPEETAAALRDHCASC</sequence>
<dbReference type="GO" id="GO:0047372">
    <property type="term" value="F:monoacylglycerol lipase activity"/>
    <property type="evidence" value="ECO:0007669"/>
    <property type="project" value="TreeGrafter"/>
</dbReference>
<feature type="domain" description="AB hydrolase-1" evidence="1">
    <location>
        <begin position="26"/>
        <end position="274"/>
    </location>
</feature>
<dbReference type="KEGG" id="amaq:GO499_12855"/>
<dbReference type="InterPro" id="IPR029058">
    <property type="entry name" value="AB_hydrolase_fold"/>
</dbReference>
<organism evidence="2 3">
    <name type="scientific">Algicella marina</name>
    <dbReference type="NCBI Taxonomy" id="2683284"/>
    <lineage>
        <taxon>Bacteria</taxon>
        <taxon>Pseudomonadati</taxon>
        <taxon>Pseudomonadota</taxon>
        <taxon>Alphaproteobacteria</taxon>
        <taxon>Rhodobacterales</taxon>
        <taxon>Paracoccaceae</taxon>
        <taxon>Algicella</taxon>
    </lineage>
</organism>
<evidence type="ECO:0000259" key="1">
    <source>
        <dbReference type="Pfam" id="PF00561"/>
    </source>
</evidence>
<dbReference type="SUPFAM" id="SSF53474">
    <property type="entry name" value="alpha/beta-Hydrolases"/>
    <property type="match status" value="1"/>
</dbReference>
<protein>
    <submittedName>
        <fullName evidence="2">Alpha/beta fold hydrolase</fullName>
    </submittedName>
</protein>
<evidence type="ECO:0000313" key="3">
    <source>
        <dbReference type="Proteomes" id="UP000464495"/>
    </source>
</evidence>
<name>A0A6P1T1Y9_9RHOB</name>
<gene>
    <name evidence="2" type="ORF">GO499_12855</name>
</gene>
<dbReference type="Proteomes" id="UP000464495">
    <property type="component" value="Chromosome"/>
</dbReference>
<keyword evidence="2" id="KW-0378">Hydrolase</keyword>
<dbReference type="Gene3D" id="3.40.50.1820">
    <property type="entry name" value="alpha/beta hydrolase"/>
    <property type="match status" value="1"/>
</dbReference>
<dbReference type="EMBL" id="CP046620">
    <property type="protein sequence ID" value="QHQ35997.1"/>
    <property type="molecule type" value="Genomic_DNA"/>
</dbReference>
<keyword evidence="3" id="KW-1185">Reference proteome</keyword>
<proteinExistence type="predicted"/>
<dbReference type="GO" id="GO:0016020">
    <property type="term" value="C:membrane"/>
    <property type="evidence" value="ECO:0007669"/>
    <property type="project" value="TreeGrafter"/>
</dbReference>
<dbReference type="InterPro" id="IPR050266">
    <property type="entry name" value="AB_hydrolase_sf"/>
</dbReference>
<dbReference type="PRINTS" id="PR00111">
    <property type="entry name" value="ABHYDROLASE"/>
</dbReference>
<dbReference type="RefSeq" id="WP_161862554.1">
    <property type="nucleotide sequence ID" value="NZ_CP046620.1"/>
</dbReference>
<reference evidence="2 3" key="1">
    <citation type="submission" date="2019-12" db="EMBL/GenBank/DDBJ databases">
        <title>Complete genome sequence of Algicella marina strain 9Alg 56(T) isolated from the red alga Tichocarpus crinitus.</title>
        <authorList>
            <person name="Kim S.-G."/>
            <person name="Nedashkovskaya O.I."/>
        </authorList>
    </citation>
    <scope>NUCLEOTIDE SEQUENCE [LARGE SCALE GENOMIC DNA]</scope>
    <source>
        <strain evidence="2 3">9Alg 56</strain>
    </source>
</reference>
<dbReference type="InterPro" id="IPR000073">
    <property type="entry name" value="AB_hydrolase_1"/>
</dbReference>
<evidence type="ECO:0000313" key="2">
    <source>
        <dbReference type="EMBL" id="QHQ35997.1"/>
    </source>
</evidence>
<dbReference type="Pfam" id="PF00561">
    <property type="entry name" value="Abhydrolase_1"/>
    <property type="match status" value="1"/>
</dbReference>
<accession>A0A6P1T1Y9</accession>
<dbReference type="PANTHER" id="PTHR43798">
    <property type="entry name" value="MONOACYLGLYCEROL LIPASE"/>
    <property type="match status" value="1"/>
</dbReference>
<dbReference type="AlphaFoldDB" id="A0A6P1T1Y9"/>
<dbReference type="GO" id="GO:0046464">
    <property type="term" value="P:acylglycerol catabolic process"/>
    <property type="evidence" value="ECO:0007669"/>
    <property type="project" value="TreeGrafter"/>
</dbReference>